<feature type="transmembrane region" description="Helical" evidence="4">
    <location>
        <begin position="61"/>
        <end position="82"/>
    </location>
</feature>
<keyword evidence="3" id="KW-0238">DNA-binding</keyword>
<protein>
    <recommendedName>
        <fullName evidence="5">DNA mismatch repair proteins mutS family domain-containing protein</fullName>
    </recommendedName>
</protein>
<reference evidence="7" key="1">
    <citation type="journal article" date="2019" name="Int. J. Syst. Evol. Microbiol.">
        <title>The Global Catalogue of Microorganisms (GCM) 10K type strain sequencing project: providing services to taxonomists for standard genome sequencing and annotation.</title>
        <authorList>
            <consortium name="The Broad Institute Genomics Platform"/>
            <consortium name="The Broad Institute Genome Sequencing Center for Infectious Disease"/>
            <person name="Wu L."/>
            <person name="Ma J."/>
        </authorList>
    </citation>
    <scope>NUCLEOTIDE SEQUENCE [LARGE SCALE GENOMIC DNA]</scope>
    <source>
        <strain evidence="7">CGMCC 1.15407</strain>
    </source>
</reference>
<dbReference type="Gene3D" id="3.40.50.300">
    <property type="entry name" value="P-loop containing nucleotide triphosphate hydrolases"/>
    <property type="match status" value="1"/>
</dbReference>
<name>A0ABQ1VBH9_9BACT</name>
<dbReference type="EMBL" id="BMIU01000043">
    <property type="protein sequence ID" value="GGF51863.1"/>
    <property type="molecule type" value="Genomic_DNA"/>
</dbReference>
<accession>A0ABQ1VBH9</accession>
<dbReference type="InterPro" id="IPR000432">
    <property type="entry name" value="DNA_mismatch_repair_MutS_C"/>
</dbReference>
<dbReference type="SUPFAM" id="SSF52540">
    <property type="entry name" value="P-loop containing nucleoside triphosphate hydrolases"/>
    <property type="match status" value="1"/>
</dbReference>
<dbReference type="Pfam" id="PF00488">
    <property type="entry name" value="MutS_V"/>
    <property type="match status" value="1"/>
</dbReference>
<dbReference type="InterPro" id="IPR027417">
    <property type="entry name" value="P-loop_NTPase"/>
</dbReference>
<evidence type="ECO:0000259" key="5">
    <source>
        <dbReference type="SMART" id="SM00534"/>
    </source>
</evidence>
<keyword evidence="4" id="KW-0812">Transmembrane</keyword>
<keyword evidence="2" id="KW-0067">ATP-binding</keyword>
<keyword evidence="1" id="KW-0547">Nucleotide-binding</keyword>
<keyword evidence="7" id="KW-1185">Reference proteome</keyword>
<dbReference type="RefSeq" id="WP_137401775.1">
    <property type="nucleotide sequence ID" value="NZ_BMIU01000043.1"/>
</dbReference>
<organism evidence="6 7">
    <name type="scientific">Echinicola rosea</name>
    <dbReference type="NCBI Taxonomy" id="1807691"/>
    <lineage>
        <taxon>Bacteria</taxon>
        <taxon>Pseudomonadati</taxon>
        <taxon>Bacteroidota</taxon>
        <taxon>Cytophagia</taxon>
        <taxon>Cytophagales</taxon>
        <taxon>Cyclobacteriaceae</taxon>
        <taxon>Echinicola</taxon>
    </lineage>
</organism>
<dbReference type="SMART" id="SM00534">
    <property type="entry name" value="MUTSac"/>
    <property type="match status" value="1"/>
</dbReference>
<evidence type="ECO:0000313" key="7">
    <source>
        <dbReference type="Proteomes" id="UP000647339"/>
    </source>
</evidence>
<gene>
    <name evidence="6" type="ORF">GCM10011339_45560</name>
</gene>
<keyword evidence="4" id="KW-0472">Membrane</keyword>
<dbReference type="Proteomes" id="UP000647339">
    <property type="component" value="Unassembled WGS sequence"/>
</dbReference>
<dbReference type="PANTHER" id="PTHR11361">
    <property type="entry name" value="DNA MISMATCH REPAIR PROTEIN MUTS FAMILY MEMBER"/>
    <property type="match status" value="1"/>
</dbReference>
<dbReference type="SUPFAM" id="SSF48334">
    <property type="entry name" value="DNA repair protein MutS, domain III"/>
    <property type="match status" value="1"/>
</dbReference>
<dbReference type="Gene3D" id="1.10.1420.10">
    <property type="match status" value="1"/>
</dbReference>
<dbReference type="InterPro" id="IPR036187">
    <property type="entry name" value="DNA_mismatch_repair_MutS_sf"/>
</dbReference>
<keyword evidence="4" id="KW-1133">Transmembrane helix</keyword>
<dbReference type="PANTHER" id="PTHR11361:SF99">
    <property type="entry name" value="DNA MISMATCH REPAIR PROTEIN"/>
    <property type="match status" value="1"/>
</dbReference>
<feature type="transmembrane region" description="Helical" evidence="4">
    <location>
        <begin position="329"/>
        <end position="348"/>
    </location>
</feature>
<proteinExistence type="predicted"/>
<feature type="transmembrane region" description="Helical" evidence="4">
    <location>
        <begin position="34"/>
        <end position="55"/>
    </location>
</feature>
<evidence type="ECO:0000256" key="3">
    <source>
        <dbReference type="ARBA" id="ARBA00023125"/>
    </source>
</evidence>
<feature type="transmembrane region" description="Helical" evidence="4">
    <location>
        <begin position="241"/>
        <end position="259"/>
    </location>
</feature>
<evidence type="ECO:0000256" key="1">
    <source>
        <dbReference type="ARBA" id="ARBA00022741"/>
    </source>
</evidence>
<comment type="caution">
    <text evidence="6">The sequence shown here is derived from an EMBL/GenBank/DDBJ whole genome shotgun (WGS) entry which is preliminary data.</text>
</comment>
<feature type="transmembrane region" description="Helical" evidence="4">
    <location>
        <begin position="215"/>
        <end position="235"/>
    </location>
</feature>
<evidence type="ECO:0000256" key="4">
    <source>
        <dbReference type="SAM" id="Phobius"/>
    </source>
</evidence>
<dbReference type="InterPro" id="IPR045076">
    <property type="entry name" value="MutS"/>
</dbReference>
<feature type="domain" description="DNA mismatch repair proteins mutS family" evidence="5">
    <location>
        <begin position="422"/>
        <end position="595"/>
    </location>
</feature>
<sequence>MKKPVLDFILYLGMKLDLRTINTTQELRTCKRKIASLALSRMFVFLGMVALTILGLTEIRWLLLFFFPLAGLFIYLILLFNLQKDRQAFLKAVANMEHERQLRKERKLAGFDAGEAFKDKKHPFSNDLDLFGEHSLFQLLNHTIGEGGKQLLANWMKAPVDPGKAKKRYSAIKELAGHTDFIKNFEATGKAFIKEEKSKKPFYTWLKTPSAWKSFYWLPLIGGPLAGLAFLGGWLYLGWPLAYLLIWVLGGTGLLGLIFRPLLLAFKNMPDEGDLKTYSIWARELEQLDFKDDYLQELQSPILGDDYRASDALKSLEQRSFMVQSRANMMYLIFNLLFLVDFGVLFSLEQWKKKHGSKVQRWEDVFQEWQVLVSLAAFTHDEGLECPVTWTDEMELNVTDLKHPLLSQSVCVGNDFEVSSDQKTILLTGSNMSGKTTFMRTVGVNMVLTNLGLSPYATSYESGAFWLFTSMRNTDNLGESVSSFYAELARIKSLLEQAGKQYPVFYLLDEILKGTNTTDRVMGSEALIRQLAESNSKGIISTHDIELAELADKIPSLINYSFHSDIKDNEILFDYKIKKGPCPSFNAHKLMELMGIRF</sequence>
<evidence type="ECO:0000313" key="6">
    <source>
        <dbReference type="EMBL" id="GGF51863.1"/>
    </source>
</evidence>
<evidence type="ECO:0000256" key="2">
    <source>
        <dbReference type="ARBA" id="ARBA00022840"/>
    </source>
</evidence>